<feature type="compositionally biased region" description="Low complexity" evidence="5">
    <location>
        <begin position="31"/>
        <end position="46"/>
    </location>
</feature>
<evidence type="ECO:0000259" key="7">
    <source>
        <dbReference type="Pfam" id="PF13844"/>
    </source>
</evidence>
<dbReference type="GO" id="GO:0016740">
    <property type="term" value="F:transferase activity"/>
    <property type="evidence" value="ECO:0007669"/>
    <property type="project" value="UniProtKB-KW"/>
</dbReference>
<evidence type="ECO:0000256" key="6">
    <source>
        <dbReference type="SAM" id="SignalP"/>
    </source>
</evidence>
<keyword evidence="6" id="KW-0732">Signal</keyword>
<comment type="caution">
    <text evidence="8">The sequence shown here is derived from an EMBL/GenBank/DDBJ whole genome shotgun (WGS) entry which is preliminary data.</text>
</comment>
<keyword evidence="9" id="KW-1185">Reference proteome</keyword>
<evidence type="ECO:0000256" key="3">
    <source>
        <dbReference type="ARBA" id="ARBA00022737"/>
    </source>
</evidence>
<evidence type="ECO:0000313" key="9">
    <source>
        <dbReference type="Proteomes" id="UP001530377"/>
    </source>
</evidence>
<keyword evidence="3" id="KW-0677">Repeat</keyword>
<feature type="region of interest" description="Disordered" evidence="5">
    <location>
        <begin position="865"/>
        <end position="884"/>
    </location>
</feature>
<evidence type="ECO:0000256" key="5">
    <source>
        <dbReference type="SAM" id="MobiDB-lite"/>
    </source>
</evidence>
<feature type="region of interest" description="Disordered" evidence="5">
    <location>
        <begin position="304"/>
        <end position="335"/>
    </location>
</feature>
<dbReference type="Pfam" id="PF13844">
    <property type="entry name" value="Glyco_transf_41"/>
    <property type="match status" value="2"/>
</dbReference>
<evidence type="ECO:0000256" key="2">
    <source>
        <dbReference type="ARBA" id="ARBA00022679"/>
    </source>
</evidence>
<dbReference type="InterPro" id="IPR029489">
    <property type="entry name" value="OGT/SEC/SPY_C"/>
</dbReference>
<dbReference type="AlphaFoldDB" id="A0ABD3RFD9"/>
<reference evidence="8 9" key="1">
    <citation type="submission" date="2024-10" db="EMBL/GenBank/DDBJ databases">
        <title>Updated reference genomes for cyclostephanoid diatoms.</title>
        <authorList>
            <person name="Roberts W.R."/>
            <person name="Alverson A.J."/>
        </authorList>
    </citation>
    <scope>NUCLEOTIDE SEQUENCE [LARGE SCALE GENOMIC DNA]</scope>
    <source>
        <strain evidence="8 9">AJA228-03</strain>
    </source>
</reference>
<dbReference type="Gene3D" id="3.40.50.2000">
    <property type="entry name" value="Glycogen Phosphorylase B"/>
    <property type="match status" value="1"/>
</dbReference>
<evidence type="ECO:0000313" key="8">
    <source>
        <dbReference type="EMBL" id="KAL3811782.1"/>
    </source>
</evidence>
<name>A0ABD3RFD9_9STRA</name>
<feature type="compositionally biased region" description="Low complexity" evidence="5">
    <location>
        <begin position="84"/>
        <end position="94"/>
    </location>
</feature>
<proteinExistence type="predicted"/>
<dbReference type="Proteomes" id="UP001530377">
    <property type="component" value="Unassembled WGS sequence"/>
</dbReference>
<sequence length="1072" mass="122022">MKSPPLSRLILVLLPPLLLRHHAEVAAELESSSSSFSSSSKSHSASTNDERSSSSSDRRRRRRRRNDVISASNDDPDVIPPPSSSSSSPHPVVDANNDGMSNLREGRRLFDLGRYREASRYFWRAVLLQSGGGHDVAPYNADDAFLPFLSCYKELDRMVDGLVFVSIEGYLRGQDDMGDIYLREALRRHRASMGDDVGSSLEDIHHESALSRLKRLVESDEWRRASKTNAASSEGMALTPSSWRYLPLMEIRVVVDLASSANSGRNHHRRSDEGWGGGVSATNFEEEKNGDTFWDQFIKDERGGGKVESLSSSSSTADNDGSSSTTTTNGTAMMSPEELFDEATRLFNDDKRIEAGRLFEESCILSNRRLYPACTNAIYIRTTICDWGYRGMGYEEDMRTIVDITIAETLAYRSEVMYYRHGDEDDAKRGKLVVFGGDERAVKGAYSSLVGAENDRGGGGGGVIDEIRRMNGIGLIKKKSNATTASFRHGDDHWDSQQRDSLEFTHWTRSTSVHPHMMLGYLLGNDDGNNYDPGMVKRYVAESVAHMDEVRARIVETGGGMTIVPLPPDMPYRVDEDLRMKFVKRHRGGGKTATPPPIKVGFVACSFNSKAVLYLSHDMFRFFDPDVVEVHVFSTGNPDSPGFIERVMRGVDWRQRVIDTVDYFHDVRRFRQDHVGLARYIREQWEIEILIDWDGYARQGERAMGLMALRSAPIQILHQEFLMTSGAQYFDYIVTDMVTSPSRLEKLYTEKFMYLPNHFFSKGHAVQVEVLPPKLEYIPRKKGSALFQIGVGTPQQNACQSTNPLGGANNNEVSFVYCNFNKFLKNNPETMRSWIRILRDVPNSILCLLEYPKEGVANLRKFVTQESTPSVNDESDDSSVRDDKSDVNDRIHFIQWEWNPFDHQQRTYSLCNLMLDSYPYNGHTTAQDAYFAGVPIVTRSDGYDMSSRVTTSANIVLELEELNAYDGPREYERIAVRLGTDNAWFSSLRARLVESCLRKNQLHKYWDVPRYVRNFERGLKLAWNNYLDGKEIDHVIVREDDNEKLRGILEDELFARERRRKKMERHYIHEEL</sequence>
<dbReference type="InterPro" id="IPR037919">
    <property type="entry name" value="OGT"/>
</dbReference>
<keyword evidence="4" id="KW-0802">TPR repeat</keyword>
<feature type="domain" description="O-GlcNAc transferase C-terminal" evidence="7">
    <location>
        <begin position="814"/>
        <end position="995"/>
    </location>
</feature>
<dbReference type="EMBL" id="JALLPB020000236">
    <property type="protein sequence ID" value="KAL3811782.1"/>
    <property type="molecule type" value="Genomic_DNA"/>
</dbReference>
<keyword evidence="2" id="KW-0808">Transferase</keyword>
<feature type="chain" id="PRO_5044779762" description="O-GlcNAc transferase C-terminal domain-containing protein" evidence="6">
    <location>
        <begin position="21"/>
        <end position="1072"/>
    </location>
</feature>
<protein>
    <recommendedName>
        <fullName evidence="7">O-GlcNAc transferase C-terminal domain-containing protein</fullName>
    </recommendedName>
</protein>
<feature type="domain" description="O-GlcNAc transferase C-terminal" evidence="7">
    <location>
        <begin position="598"/>
        <end position="768"/>
    </location>
</feature>
<feature type="region of interest" description="Disordered" evidence="5">
    <location>
        <begin position="29"/>
        <end position="100"/>
    </location>
</feature>
<organism evidence="8 9">
    <name type="scientific">Cyclostephanos tholiformis</name>
    <dbReference type="NCBI Taxonomy" id="382380"/>
    <lineage>
        <taxon>Eukaryota</taxon>
        <taxon>Sar</taxon>
        <taxon>Stramenopiles</taxon>
        <taxon>Ochrophyta</taxon>
        <taxon>Bacillariophyta</taxon>
        <taxon>Coscinodiscophyceae</taxon>
        <taxon>Thalassiosirophycidae</taxon>
        <taxon>Stephanodiscales</taxon>
        <taxon>Stephanodiscaceae</taxon>
        <taxon>Cyclostephanos</taxon>
    </lineage>
</organism>
<dbReference type="PANTHER" id="PTHR44366:SF1">
    <property type="entry name" value="UDP-N-ACETYLGLUCOSAMINE--PEPTIDE N-ACETYLGLUCOSAMINYLTRANSFERASE 110 KDA SUBUNIT"/>
    <property type="match status" value="1"/>
</dbReference>
<accession>A0ABD3RFD9</accession>
<feature type="region of interest" description="Disordered" evidence="5">
    <location>
        <begin position="262"/>
        <end position="284"/>
    </location>
</feature>
<dbReference type="Gene3D" id="3.40.50.11380">
    <property type="match status" value="1"/>
</dbReference>
<evidence type="ECO:0000256" key="1">
    <source>
        <dbReference type="ARBA" id="ARBA00004922"/>
    </source>
</evidence>
<comment type="pathway">
    <text evidence="1">Protein modification; protein glycosylation.</text>
</comment>
<gene>
    <name evidence="8" type="ORF">ACHAXA_004214</name>
</gene>
<dbReference type="PANTHER" id="PTHR44366">
    <property type="entry name" value="UDP-N-ACETYLGLUCOSAMINE--PEPTIDE N-ACETYLGLUCOSAMINYLTRANSFERASE 110 KDA SUBUNIT"/>
    <property type="match status" value="1"/>
</dbReference>
<feature type="signal peptide" evidence="6">
    <location>
        <begin position="1"/>
        <end position="20"/>
    </location>
</feature>
<evidence type="ECO:0000256" key="4">
    <source>
        <dbReference type="ARBA" id="ARBA00022803"/>
    </source>
</evidence>
<feature type="compositionally biased region" description="Low complexity" evidence="5">
    <location>
        <begin position="311"/>
        <end position="335"/>
    </location>
</feature>